<dbReference type="RefSeq" id="WP_234763518.1">
    <property type="nucleotide sequence ID" value="NZ_JAKEIP010000058.1"/>
</dbReference>
<accession>A0A9X1TT84</accession>
<evidence type="ECO:0000313" key="7">
    <source>
        <dbReference type="Proteomes" id="UP001139384"/>
    </source>
</evidence>
<feature type="domain" description="HTH tetR-type" evidence="5">
    <location>
        <begin position="16"/>
        <end position="75"/>
    </location>
</feature>
<dbReference type="Proteomes" id="UP001139384">
    <property type="component" value="Unassembled WGS sequence"/>
</dbReference>
<proteinExistence type="predicted"/>
<evidence type="ECO:0000256" key="4">
    <source>
        <dbReference type="PROSITE-ProRule" id="PRU00335"/>
    </source>
</evidence>
<evidence type="ECO:0000259" key="5">
    <source>
        <dbReference type="PROSITE" id="PS50977"/>
    </source>
</evidence>
<evidence type="ECO:0000256" key="1">
    <source>
        <dbReference type="ARBA" id="ARBA00023015"/>
    </source>
</evidence>
<dbReference type="PANTHER" id="PTHR30055:SF234">
    <property type="entry name" value="HTH-TYPE TRANSCRIPTIONAL REGULATOR BETI"/>
    <property type="match status" value="1"/>
</dbReference>
<dbReference type="AlphaFoldDB" id="A0A9X1TT84"/>
<dbReference type="GO" id="GO:0003700">
    <property type="term" value="F:DNA-binding transcription factor activity"/>
    <property type="evidence" value="ECO:0007669"/>
    <property type="project" value="TreeGrafter"/>
</dbReference>
<evidence type="ECO:0000256" key="2">
    <source>
        <dbReference type="ARBA" id="ARBA00023125"/>
    </source>
</evidence>
<name>A0A9X1TT84_STRM4</name>
<comment type="caution">
    <text evidence="6">The sequence shown here is derived from an EMBL/GenBank/DDBJ whole genome shotgun (WGS) entry which is preliminary data.</text>
</comment>
<dbReference type="PANTHER" id="PTHR30055">
    <property type="entry name" value="HTH-TYPE TRANSCRIPTIONAL REGULATOR RUTR"/>
    <property type="match status" value="1"/>
</dbReference>
<dbReference type="PROSITE" id="PS50977">
    <property type="entry name" value="HTH_TETR_2"/>
    <property type="match status" value="1"/>
</dbReference>
<keyword evidence="1" id="KW-0805">Transcription regulation</keyword>
<feature type="DNA-binding region" description="H-T-H motif" evidence="4">
    <location>
        <begin position="38"/>
        <end position="57"/>
    </location>
</feature>
<evidence type="ECO:0000313" key="6">
    <source>
        <dbReference type="EMBL" id="MCF1595213.1"/>
    </source>
</evidence>
<dbReference type="Pfam" id="PF00440">
    <property type="entry name" value="TetR_N"/>
    <property type="match status" value="1"/>
</dbReference>
<dbReference type="InterPro" id="IPR001647">
    <property type="entry name" value="HTH_TetR"/>
</dbReference>
<keyword evidence="7" id="KW-1185">Reference proteome</keyword>
<dbReference type="SUPFAM" id="SSF46689">
    <property type="entry name" value="Homeodomain-like"/>
    <property type="match status" value="1"/>
</dbReference>
<dbReference type="InterPro" id="IPR049445">
    <property type="entry name" value="TetR_SbtR-like_C"/>
</dbReference>
<keyword evidence="3" id="KW-0804">Transcription</keyword>
<dbReference type="InterPro" id="IPR050109">
    <property type="entry name" value="HTH-type_TetR-like_transc_reg"/>
</dbReference>
<dbReference type="GO" id="GO:0000976">
    <property type="term" value="F:transcription cis-regulatory region binding"/>
    <property type="evidence" value="ECO:0007669"/>
    <property type="project" value="TreeGrafter"/>
</dbReference>
<evidence type="ECO:0000256" key="3">
    <source>
        <dbReference type="ARBA" id="ARBA00023163"/>
    </source>
</evidence>
<dbReference type="Pfam" id="PF21597">
    <property type="entry name" value="TetR_C_43"/>
    <property type="match status" value="1"/>
</dbReference>
<protein>
    <submittedName>
        <fullName evidence="6">TetR/AcrR family transcriptional regulator</fullName>
    </submittedName>
</protein>
<organism evidence="6 7">
    <name type="scientific">Streptomyces muensis</name>
    <dbReference type="NCBI Taxonomy" id="1077944"/>
    <lineage>
        <taxon>Bacteria</taxon>
        <taxon>Bacillati</taxon>
        <taxon>Actinomycetota</taxon>
        <taxon>Actinomycetes</taxon>
        <taxon>Kitasatosporales</taxon>
        <taxon>Streptomycetaceae</taxon>
        <taxon>Streptomyces</taxon>
    </lineage>
</organism>
<dbReference type="PRINTS" id="PR00455">
    <property type="entry name" value="HTHTETR"/>
</dbReference>
<reference evidence="6" key="1">
    <citation type="submission" date="2022-01" db="EMBL/GenBank/DDBJ databases">
        <title>Draft Genome Sequences of Seven Type Strains of the Genus Streptomyces.</title>
        <authorList>
            <person name="Aziz S."/>
            <person name="Coretto E."/>
            <person name="Chronakova A."/>
            <person name="Sproer C."/>
            <person name="Huber K."/>
            <person name="Nouioui I."/>
            <person name="Gross H."/>
        </authorList>
    </citation>
    <scope>NUCLEOTIDE SEQUENCE</scope>
    <source>
        <strain evidence="6">DSM 103493</strain>
    </source>
</reference>
<sequence length="198" mass="21618">MAEQGSKARRPRIDGLHNRALIVDAALRHFTEQGINASLEGIAKEAGVGPATLYRHFPTREALLADALYVRGEELLAGVTEIERSADPDCALQRWMRVMEDYLSLFQGLPDPVIRALPEQDSPLSAPCQRLIDVTDRLLKHAQRSGSARPEVQADGLFLSVLCLAWAKATGAADNATLETLRTMTAVGYLDQVRATGQ</sequence>
<dbReference type="Gene3D" id="1.10.357.10">
    <property type="entry name" value="Tetracycline Repressor, domain 2"/>
    <property type="match status" value="1"/>
</dbReference>
<gene>
    <name evidence="6" type="ORF">L0P92_16760</name>
</gene>
<dbReference type="InterPro" id="IPR009057">
    <property type="entry name" value="Homeodomain-like_sf"/>
</dbReference>
<dbReference type="EMBL" id="JAKEIP010000058">
    <property type="protein sequence ID" value="MCF1595213.1"/>
    <property type="molecule type" value="Genomic_DNA"/>
</dbReference>
<keyword evidence="2 4" id="KW-0238">DNA-binding</keyword>